<reference evidence="3" key="1">
    <citation type="submission" date="2014-09" db="EMBL/GenBank/DDBJ databases">
        <authorList>
            <person name="Gomez-Valero L."/>
        </authorList>
    </citation>
    <scope>NUCLEOTIDE SEQUENCE [LARGE SCALE GENOMIC DNA]</scope>
    <source>
        <strain evidence="3">ATCC35250</strain>
    </source>
</reference>
<accession>A0A0A8UW68</accession>
<dbReference type="KEGG" id="lha:LHA_2776"/>
<sequence>MPSIEKFKEAENKAAYLIQEEIDTAFYGQLSALAKKEREDLAKEIICLRDSNFPQLIKKLSKLCFGAKGEAFVRGGAGDFLGNILAELVAQAELQKEKNEQFAVLFLENKQPSYPQSYVFDDEVSYIFSLIYEVAEDYPTSYKENLASNLANKTLNPLVIEKIYAENRDLELQALNKNREKHLNTQRALQEAVKNSSKLTSYFEQRLQTAPKSLEMYYKEEKSISPQRYENGLEAIKTHIKTSTWDLGGIGFLRGGVNIQIDNKSIRVPHRVAEIYKLIDAFEKKVDQNEQDKYVLYNGIQKLSREALDNPRTGQKESTRTFYRDILHDSYVAADRLEKKLTEDESASLIK</sequence>
<evidence type="ECO:0000313" key="3">
    <source>
        <dbReference type="Proteomes" id="UP000032803"/>
    </source>
</evidence>
<feature type="coiled-coil region" evidence="1">
    <location>
        <begin position="160"/>
        <end position="192"/>
    </location>
</feature>
<proteinExistence type="predicted"/>
<dbReference type="AlphaFoldDB" id="A0A0A8UW68"/>
<dbReference type="Proteomes" id="UP000032803">
    <property type="component" value="Chromosome I"/>
</dbReference>
<dbReference type="RefSeq" id="WP_045106907.1">
    <property type="nucleotide sequence ID" value="NZ_LN681225.1"/>
</dbReference>
<keyword evidence="3" id="KW-1185">Reference proteome</keyword>
<evidence type="ECO:0000313" key="2">
    <source>
        <dbReference type="EMBL" id="CEK11776.1"/>
    </source>
</evidence>
<evidence type="ECO:0000256" key="1">
    <source>
        <dbReference type="SAM" id="Coils"/>
    </source>
</evidence>
<protein>
    <submittedName>
        <fullName evidence="2">Uncharacterized protein</fullName>
    </submittedName>
</protein>
<gene>
    <name evidence="2" type="ORF">LHA_2776</name>
</gene>
<name>A0A0A8UW68_LEGHA</name>
<keyword evidence="1" id="KW-0175">Coiled coil</keyword>
<dbReference type="PATRIC" id="fig|449.7.peg.2417"/>
<dbReference type="HOGENOM" id="CLU_789411_0_0_6"/>
<dbReference type="OrthoDB" id="5648874at2"/>
<dbReference type="EMBL" id="LN681225">
    <property type="protein sequence ID" value="CEK11776.1"/>
    <property type="molecule type" value="Genomic_DNA"/>
</dbReference>
<organism evidence="2 3">
    <name type="scientific">Legionella hackeliae</name>
    <dbReference type="NCBI Taxonomy" id="449"/>
    <lineage>
        <taxon>Bacteria</taxon>
        <taxon>Pseudomonadati</taxon>
        <taxon>Pseudomonadota</taxon>
        <taxon>Gammaproteobacteria</taxon>
        <taxon>Legionellales</taxon>
        <taxon>Legionellaceae</taxon>
        <taxon>Legionella</taxon>
    </lineage>
</organism>